<reference evidence="9 10" key="1">
    <citation type="submission" date="2018-08" db="EMBL/GenBank/DDBJ databases">
        <title>Genomic Encyclopedia of Type Strains, Phase IV (KMG-IV): sequencing the most valuable type-strain genomes for metagenomic binning, comparative biology and taxonomic classification.</title>
        <authorList>
            <person name="Goeker M."/>
        </authorList>
    </citation>
    <scope>NUCLEOTIDE SEQUENCE [LARGE SCALE GENOMIC DNA]</scope>
    <source>
        <strain evidence="9 10">BW863</strain>
    </source>
</reference>
<dbReference type="InterPro" id="IPR018584">
    <property type="entry name" value="GT87"/>
</dbReference>
<evidence type="ECO:0000256" key="4">
    <source>
        <dbReference type="ARBA" id="ARBA00022692"/>
    </source>
</evidence>
<feature type="transmembrane region" description="Helical" evidence="8">
    <location>
        <begin position="181"/>
        <end position="204"/>
    </location>
</feature>
<feature type="transmembrane region" description="Helical" evidence="8">
    <location>
        <begin position="138"/>
        <end position="161"/>
    </location>
</feature>
<feature type="transmembrane region" description="Helical" evidence="8">
    <location>
        <begin position="20"/>
        <end position="39"/>
    </location>
</feature>
<comment type="subcellular location">
    <subcellularLocation>
        <location evidence="1">Cell membrane</location>
        <topology evidence="1">Multi-pass membrane protein</topology>
    </subcellularLocation>
</comment>
<keyword evidence="6 8" id="KW-0472">Membrane</keyword>
<name>A0A3D9YYM0_9HYPH</name>
<comment type="caution">
    <text evidence="9">The sequence shown here is derived from an EMBL/GenBank/DDBJ whole genome shotgun (WGS) entry which is preliminary data.</text>
</comment>
<gene>
    <name evidence="9" type="ORF">DES32_1380</name>
</gene>
<feature type="transmembrane region" description="Helical" evidence="8">
    <location>
        <begin position="211"/>
        <end position="237"/>
    </location>
</feature>
<feature type="transmembrane region" description="Helical" evidence="8">
    <location>
        <begin position="113"/>
        <end position="131"/>
    </location>
</feature>
<evidence type="ECO:0000256" key="5">
    <source>
        <dbReference type="ARBA" id="ARBA00022989"/>
    </source>
</evidence>
<dbReference type="RefSeq" id="WP_115835919.1">
    <property type="nucleotide sequence ID" value="NZ_CP025086.1"/>
</dbReference>
<comment type="similarity">
    <text evidence="7">Belongs to the glycosyltransferase 87 family.</text>
</comment>
<dbReference type="Pfam" id="PF09594">
    <property type="entry name" value="GT87"/>
    <property type="match status" value="1"/>
</dbReference>
<accession>A0A3D9YYM0</accession>
<feature type="transmembrane region" description="Helical" evidence="8">
    <location>
        <begin position="347"/>
        <end position="366"/>
    </location>
</feature>
<feature type="transmembrane region" description="Helical" evidence="8">
    <location>
        <begin position="268"/>
        <end position="290"/>
    </location>
</feature>
<evidence type="ECO:0000256" key="1">
    <source>
        <dbReference type="ARBA" id="ARBA00004651"/>
    </source>
</evidence>
<proteinExistence type="inferred from homology"/>
<sequence length="428" mass="45961">MTLLATIEASYYSGGKRSFYAKFILAAAIVLIALSAIQFSSLGTKAHPRQLVDFDDFYIVGQMVWHGDVDKAYLVHSIGEIPASPARGKTLLLWTYPPPFDVLVATFPLTSRWIAYCLFIVGSFAAYLAILRRLATESFVLALIVTFPVLVVEIRCGQNGFVTGALIGLTCLYLRRGSALAGVPLGLMAIKPHLAVAFAIYTLATRRWRTAVAACGTVAATAIVATLVLGIEVWAAFFHSIKQAGFFLAHGYYPLYRMVSFYAAARTLGLPASLAMFVQAVVAVAALTMVVAASRRFSLQQSLGLTAIASLLISPYAYDYDLPILGVGLALLLPDILQFGTAFERSLLYLSAFFACGFGLVAAVVLDPQGTKIMLDESMPVSLGGLALLCVFGLAWRILRRGQASTPQAQDATPAEIKTDSVFEVPSG</sequence>
<feature type="transmembrane region" description="Helical" evidence="8">
    <location>
        <begin position="378"/>
        <end position="399"/>
    </location>
</feature>
<evidence type="ECO:0000313" key="9">
    <source>
        <dbReference type="EMBL" id="REF87751.1"/>
    </source>
</evidence>
<organism evidence="9 10">
    <name type="scientific">Methylovirgula ligni</name>
    <dbReference type="NCBI Taxonomy" id="569860"/>
    <lineage>
        <taxon>Bacteria</taxon>
        <taxon>Pseudomonadati</taxon>
        <taxon>Pseudomonadota</taxon>
        <taxon>Alphaproteobacteria</taxon>
        <taxon>Hyphomicrobiales</taxon>
        <taxon>Beijerinckiaceae</taxon>
        <taxon>Methylovirgula</taxon>
    </lineage>
</organism>
<dbReference type="GO" id="GO:0016758">
    <property type="term" value="F:hexosyltransferase activity"/>
    <property type="evidence" value="ECO:0007669"/>
    <property type="project" value="InterPro"/>
</dbReference>
<keyword evidence="2" id="KW-1003">Cell membrane</keyword>
<evidence type="ECO:0000256" key="7">
    <source>
        <dbReference type="ARBA" id="ARBA00024033"/>
    </source>
</evidence>
<dbReference type="EMBL" id="QUMO01000002">
    <property type="protein sequence ID" value="REF87751.1"/>
    <property type="molecule type" value="Genomic_DNA"/>
</dbReference>
<evidence type="ECO:0000313" key="10">
    <source>
        <dbReference type="Proteomes" id="UP000256900"/>
    </source>
</evidence>
<dbReference type="OrthoDB" id="7679563at2"/>
<protein>
    <submittedName>
        <fullName evidence="9">Uncharacterized protein DUF2029</fullName>
    </submittedName>
</protein>
<dbReference type="AlphaFoldDB" id="A0A3D9YYM0"/>
<evidence type="ECO:0000256" key="6">
    <source>
        <dbReference type="ARBA" id="ARBA00023136"/>
    </source>
</evidence>
<dbReference type="Proteomes" id="UP000256900">
    <property type="component" value="Unassembled WGS sequence"/>
</dbReference>
<evidence type="ECO:0000256" key="2">
    <source>
        <dbReference type="ARBA" id="ARBA00022475"/>
    </source>
</evidence>
<evidence type="ECO:0000256" key="8">
    <source>
        <dbReference type="SAM" id="Phobius"/>
    </source>
</evidence>
<keyword evidence="5 8" id="KW-1133">Transmembrane helix</keyword>
<dbReference type="GO" id="GO:0005886">
    <property type="term" value="C:plasma membrane"/>
    <property type="evidence" value="ECO:0007669"/>
    <property type="project" value="UniProtKB-SubCell"/>
</dbReference>
<keyword evidence="3" id="KW-0808">Transferase</keyword>
<evidence type="ECO:0000256" key="3">
    <source>
        <dbReference type="ARBA" id="ARBA00022679"/>
    </source>
</evidence>
<keyword evidence="10" id="KW-1185">Reference proteome</keyword>
<keyword evidence="4 8" id="KW-0812">Transmembrane</keyword>